<dbReference type="PANTHER" id="PTHR34599">
    <property type="entry name" value="PEROXIDASE-RELATED"/>
    <property type="match status" value="1"/>
</dbReference>
<dbReference type="PANTHER" id="PTHR34599:SF1">
    <property type="entry name" value="PHOSPHATIDIC ACID PHOSPHATASE TYPE 2_HALOPEROXIDASE DOMAIN-CONTAINING PROTEIN"/>
    <property type="match status" value="1"/>
</dbReference>
<evidence type="ECO:0008006" key="4">
    <source>
        <dbReference type="Google" id="ProtNLM"/>
    </source>
</evidence>
<sequence length="435" mass="45641">MRPHAHARWFSRAGLAAALIAATCTTVVPAAAATTPSTGPRPTAGACDPADAAAVISWNEVAALSLGTDAALPAPPMGVGMAYVQAAVFNAVVGIEGGHPMYRWSAKAPKGASTDAAVAAAAHDVLLHYFPVATTRVETAYTAALLAIPDGPSKTAGVAWGRRAAAQLIASRAGDNWQGVAPPTKAPAPGVWQPTPPLFTPSLAPWMATMKPFLIPKASLVRPGPPPALTSAEYTRALAEVREIGAVGSTTRTAEQTEIARFFAGNPSVQLQGAYRDHLTRHCMSASDSAHYILVATLSGADALIATWDTKQTYQFWRPVTAIRLADTDGNPSTAADPEWTPLVNTPSFPEYISAHCTVLGAVSQAMAITYGPTLDLNIFSSVTGTTRHYDDPAVLRAEAFGARLWGGIHFRFSNRTGEIMGRLIGTWTGISLIR</sequence>
<keyword evidence="1" id="KW-0732">Signal</keyword>
<dbReference type="InterPro" id="IPR036938">
    <property type="entry name" value="PAP2/HPO_sf"/>
</dbReference>
<comment type="caution">
    <text evidence="2">The sequence shown here is derived from an EMBL/GenBank/DDBJ whole genome shotgun (WGS) entry which is preliminary data.</text>
</comment>
<evidence type="ECO:0000256" key="1">
    <source>
        <dbReference type="SAM" id="SignalP"/>
    </source>
</evidence>
<accession>A0A7K1FX86</accession>
<feature type="chain" id="PRO_5029441951" description="Phosphatase PAP2 family protein" evidence="1">
    <location>
        <begin position="33"/>
        <end position="435"/>
    </location>
</feature>
<name>A0A7K1FX86_9ACTN</name>
<protein>
    <recommendedName>
        <fullName evidence="4">Phosphatase PAP2 family protein</fullName>
    </recommendedName>
</protein>
<proteinExistence type="predicted"/>
<dbReference type="AlphaFoldDB" id="A0A7K1FX86"/>
<feature type="signal peptide" evidence="1">
    <location>
        <begin position="1"/>
        <end position="32"/>
    </location>
</feature>
<organism evidence="2 3">
    <name type="scientific">Nakamurella alba</name>
    <dbReference type="NCBI Taxonomy" id="2665158"/>
    <lineage>
        <taxon>Bacteria</taxon>
        <taxon>Bacillati</taxon>
        <taxon>Actinomycetota</taxon>
        <taxon>Actinomycetes</taxon>
        <taxon>Nakamurellales</taxon>
        <taxon>Nakamurellaceae</taxon>
        <taxon>Nakamurella</taxon>
    </lineage>
</organism>
<dbReference type="EMBL" id="WLYK01000020">
    <property type="protein sequence ID" value="MTD17444.1"/>
    <property type="molecule type" value="Genomic_DNA"/>
</dbReference>
<dbReference type="SUPFAM" id="SSF48317">
    <property type="entry name" value="Acid phosphatase/Vanadium-dependent haloperoxidase"/>
    <property type="match status" value="1"/>
</dbReference>
<keyword evidence="3" id="KW-1185">Reference proteome</keyword>
<dbReference type="CDD" id="cd03398">
    <property type="entry name" value="PAP2_haloperoxidase"/>
    <property type="match status" value="1"/>
</dbReference>
<dbReference type="Proteomes" id="UP000460221">
    <property type="component" value="Unassembled WGS sequence"/>
</dbReference>
<evidence type="ECO:0000313" key="3">
    <source>
        <dbReference type="Proteomes" id="UP000460221"/>
    </source>
</evidence>
<evidence type="ECO:0000313" key="2">
    <source>
        <dbReference type="EMBL" id="MTD17444.1"/>
    </source>
</evidence>
<dbReference type="RefSeq" id="WP_154771441.1">
    <property type="nucleotide sequence ID" value="NZ_WLYK01000020.1"/>
</dbReference>
<dbReference type="Gene3D" id="1.10.606.20">
    <property type="match status" value="1"/>
</dbReference>
<dbReference type="InterPro" id="IPR052559">
    <property type="entry name" value="V-haloperoxidase"/>
</dbReference>
<gene>
    <name evidence="2" type="ORF">GIS00_26275</name>
</gene>
<reference evidence="2 3" key="1">
    <citation type="submission" date="2019-11" db="EMBL/GenBank/DDBJ databases">
        <authorList>
            <person name="Jiang L.-Q."/>
        </authorList>
    </citation>
    <scope>NUCLEOTIDE SEQUENCE [LARGE SCALE GENOMIC DNA]</scope>
    <source>
        <strain evidence="2 3">YIM 132087</strain>
    </source>
</reference>